<feature type="domain" description="HAT C-terminal dimerisation" evidence="2">
    <location>
        <begin position="379"/>
        <end position="446"/>
    </location>
</feature>
<dbReference type="OrthoDB" id="3359487at2759"/>
<evidence type="ECO:0000313" key="3">
    <source>
        <dbReference type="EMBL" id="KEP46629.1"/>
    </source>
</evidence>
<dbReference type="GO" id="GO:0046983">
    <property type="term" value="F:protein dimerization activity"/>
    <property type="evidence" value="ECO:0007669"/>
    <property type="project" value="InterPro"/>
</dbReference>
<dbReference type="SUPFAM" id="SSF53098">
    <property type="entry name" value="Ribonuclease H-like"/>
    <property type="match status" value="1"/>
</dbReference>
<evidence type="ECO:0000259" key="2">
    <source>
        <dbReference type="Pfam" id="PF05699"/>
    </source>
</evidence>
<keyword evidence="4" id="KW-1185">Reference proteome</keyword>
<accession>A0A074RIK8</accession>
<dbReference type="PANTHER" id="PTHR23272">
    <property type="entry name" value="BED FINGER-RELATED"/>
    <property type="match status" value="1"/>
</dbReference>
<gene>
    <name evidence="3" type="ORF">V565_189000</name>
</gene>
<feature type="region of interest" description="Disordered" evidence="1">
    <location>
        <begin position="26"/>
        <end position="56"/>
    </location>
</feature>
<dbReference type="InterPro" id="IPR008906">
    <property type="entry name" value="HATC_C_dom"/>
</dbReference>
<organism evidence="3 4">
    <name type="scientific">Rhizoctonia solani 123E</name>
    <dbReference type="NCBI Taxonomy" id="1423351"/>
    <lineage>
        <taxon>Eukaryota</taxon>
        <taxon>Fungi</taxon>
        <taxon>Dikarya</taxon>
        <taxon>Basidiomycota</taxon>
        <taxon>Agaricomycotina</taxon>
        <taxon>Agaricomycetes</taxon>
        <taxon>Cantharellales</taxon>
        <taxon>Ceratobasidiaceae</taxon>
        <taxon>Rhizoctonia</taxon>
    </lineage>
</organism>
<comment type="caution">
    <text evidence="3">The sequence shown here is derived from an EMBL/GenBank/DDBJ whole genome shotgun (WGS) entry which is preliminary data.</text>
</comment>
<evidence type="ECO:0000256" key="1">
    <source>
        <dbReference type="SAM" id="MobiDB-lite"/>
    </source>
</evidence>
<dbReference type="HOGENOM" id="CLU_636391_0_0_1"/>
<name>A0A074RIK8_9AGAM</name>
<dbReference type="EMBL" id="AZST01001016">
    <property type="protein sequence ID" value="KEP46629.1"/>
    <property type="molecule type" value="Genomic_DNA"/>
</dbReference>
<reference evidence="3 4" key="1">
    <citation type="submission" date="2013-12" db="EMBL/GenBank/DDBJ databases">
        <authorList>
            <person name="Cubeta M."/>
            <person name="Pakala S."/>
            <person name="Fedorova N."/>
            <person name="Thomas E."/>
            <person name="Dean R."/>
            <person name="Jabaji S."/>
            <person name="Neate S."/>
            <person name="Toda T."/>
            <person name="Tavantzis S."/>
            <person name="Vilgalys R."/>
            <person name="Bharathan N."/>
            <person name="Pakala S."/>
            <person name="Losada L.S."/>
            <person name="Zafar N."/>
            <person name="Nierman W."/>
        </authorList>
    </citation>
    <scope>NUCLEOTIDE SEQUENCE [LARGE SCALE GENOMIC DNA]</scope>
    <source>
        <strain evidence="3 4">123E</strain>
    </source>
</reference>
<feature type="non-terminal residue" evidence="3">
    <location>
        <position position="1"/>
    </location>
</feature>
<dbReference type="AlphaFoldDB" id="A0A074RIK8"/>
<dbReference type="Pfam" id="PF05699">
    <property type="entry name" value="Dimer_Tnp_hAT"/>
    <property type="match status" value="1"/>
</dbReference>
<dbReference type="Proteomes" id="UP000027456">
    <property type="component" value="Unassembled WGS sequence"/>
</dbReference>
<protein>
    <submittedName>
        <fullName evidence="3">HAT family dimerization protein</fullName>
    </submittedName>
</protein>
<dbReference type="InterPro" id="IPR012337">
    <property type="entry name" value="RNaseH-like_sf"/>
</dbReference>
<sequence length="490" mass="53790">TNLAAKAFMAVFTRPPPKKRRIAQNARVLAQQSATSSSGSGSSIAANSTAESNLPPLDELDEALEIPGELIDEGMEQHDTVEVQKAVGIAIEEMANRFHLRLSDAELKEAREVFPKAAGFANQIHGSGTLRAMFTDIRNACKSSGLLNTEKEVPMQRVVTRWGADAACANTHLELQPVVEAMTSRPGLKLSKFHSSSTQWDMLDECGECLQIFEEATHVHSQTGVALIHQVIPHVLLMIFRLGLIRDAVHDPTTEQPPLLVSRVAAVAAIHVLNKYLKLLEAADIYWLAIVLCPWYKIQWLETHGYSLAHIDRVRRVLYDRFADYTVRFGPRPEPIAHGEAAPTQTSNRPRRHFMQVPSASVQPTVFQAVPLSSPLSIYLASPPVAEIEVQKVGGLVQYWENKSNTPSGCILGKMALDILTAPSSSVDVERAFSGGRMAINYRQHRTSVGTFRAKMAVGSWFGTPLLSGAEEVYEMLDGKGSSESPEPLD</sequence>
<evidence type="ECO:0000313" key="4">
    <source>
        <dbReference type="Proteomes" id="UP000027456"/>
    </source>
</evidence>
<feature type="compositionally biased region" description="Low complexity" evidence="1">
    <location>
        <begin position="30"/>
        <end position="56"/>
    </location>
</feature>
<proteinExistence type="predicted"/>